<reference evidence="6" key="2">
    <citation type="journal article" date="2023" name="IMA Fungus">
        <title>Comparative genomic study of the Penicillium genus elucidates a diverse pangenome and 15 lateral gene transfer events.</title>
        <authorList>
            <person name="Petersen C."/>
            <person name="Sorensen T."/>
            <person name="Nielsen M.R."/>
            <person name="Sondergaard T.E."/>
            <person name="Sorensen J.L."/>
            <person name="Fitzpatrick D.A."/>
            <person name="Frisvad J.C."/>
            <person name="Nielsen K.L."/>
        </authorList>
    </citation>
    <scope>NUCLEOTIDE SEQUENCE</scope>
    <source>
        <strain evidence="6">IBT 29864</strain>
    </source>
</reference>
<dbReference type="InterPro" id="IPR023210">
    <property type="entry name" value="NADP_OxRdtase_dom"/>
</dbReference>
<evidence type="ECO:0000313" key="6">
    <source>
        <dbReference type="EMBL" id="KAJ5364193.1"/>
    </source>
</evidence>
<dbReference type="GO" id="GO:0016491">
    <property type="term" value="F:oxidoreductase activity"/>
    <property type="evidence" value="ECO:0007669"/>
    <property type="project" value="UniProtKB-KW"/>
</dbReference>
<feature type="domain" description="NADP-dependent oxidoreductase" evidence="5">
    <location>
        <begin position="80"/>
        <end position="378"/>
    </location>
</feature>
<dbReference type="InterPro" id="IPR005399">
    <property type="entry name" value="K_chnl_volt-dep_bsu_KCNAB-rel"/>
</dbReference>
<dbReference type="PRINTS" id="PR01577">
    <property type="entry name" value="KCNABCHANNEL"/>
</dbReference>
<evidence type="ECO:0000256" key="4">
    <source>
        <dbReference type="SAM" id="Phobius"/>
    </source>
</evidence>
<keyword evidence="4" id="KW-1133">Transmembrane helix</keyword>
<keyword evidence="6" id="KW-0406">Ion transport</keyword>
<protein>
    <submittedName>
        <fullName evidence="6">Voltage-gated potassium channel subunit beta</fullName>
    </submittedName>
</protein>
<organism evidence="6 7">
    <name type="scientific">Penicillium cataractarum</name>
    <dbReference type="NCBI Taxonomy" id="2100454"/>
    <lineage>
        <taxon>Eukaryota</taxon>
        <taxon>Fungi</taxon>
        <taxon>Dikarya</taxon>
        <taxon>Ascomycota</taxon>
        <taxon>Pezizomycotina</taxon>
        <taxon>Eurotiomycetes</taxon>
        <taxon>Eurotiomycetidae</taxon>
        <taxon>Eurotiales</taxon>
        <taxon>Aspergillaceae</taxon>
        <taxon>Penicillium</taxon>
    </lineage>
</organism>
<keyword evidence="4" id="KW-0472">Membrane</keyword>
<dbReference type="Pfam" id="PF00248">
    <property type="entry name" value="Aldo_ket_red"/>
    <property type="match status" value="1"/>
</dbReference>
<dbReference type="AlphaFoldDB" id="A0A9W9V0C8"/>
<gene>
    <name evidence="6" type="ORF">N7496_009906</name>
</gene>
<dbReference type="GeneID" id="81441998"/>
<reference evidence="6" key="1">
    <citation type="submission" date="2022-11" db="EMBL/GenBank/DDBJ databases">
        <authorList>
            <person name="Petersen C."/>
        </authorList>
    </citation>
    <scope>NUCLEOTIDE SEQUENCE</scope>
    <source>
        <strain evidence="6">IBT 29864</strain>
    </source>
</reference>
<evidence type="ECO:0000256" key="1">
    <source>
        <dbReference type="ARBA" id="ARBA00006515"/>
    </source>
</evidence>
<accession>A0A9W9V0C8</accession>
<name>A0A9W9V0C8_9EURO</name>
<comment type="caution">
    <text evidence="6">The sequence shown here is derived from an EMBL/GenBank/DDBJ whole genome shotgun (WGS) entry which is preliminary data.</text>
</comment>
<dbReference type="OrthoDB" id="1720422at2759"/>
<keyword evidence="6" id="KW-0407">Ion channel</keyword>
<comment type="similarity">
    <text evidence="1">Belongs to the shaker potassium channel beta subunit family.</text>
</comment>
<dbReference type="GO" id="GO:0034220">
    <property type="term" value="P:monoatomic ion transmembrane transport"/>
    <property type="evidence" value="ECO:0007669"/>
    <property type="project" value="UniProtKB-KW"/>
</dbReference>
<feature type="transmembrane region" description="Helical" evidence="4">
    <location>
        <begin position="21"/>
        <end position="45"/>
    </location>
</feature>
<dbReference type="PANTHER" id="PTHR43150:SF6">
    <property type="entry name" value="VIC POTASSIUM ION CHANNEL, BETA SUBUNIT (EUROFUNG)"/>
    <property type="match status" value="1"/>
</dbReference>
<keyword evidence="6" id="KW-0813">Transport</keyword>
<dbReference type="RefSeq" id="XP_056551819.1">
    <property type="nucleotide sequence ID" value="XM_056702819.1"/>
</dbReference>
<evidence type="ECO:0000313" key="7">
    <source>
        <dbReference type="Proteomes" id="UP001147782"/>
    </source>
</evidence>
<dbReference type="Proteomes" id="UP001147782">
    <property type="component" value="Unassembled WGS sequence"/>
</dbReference>
<dbReference type="InterPro" id="IPR036812">
    <property type="entry name" value="NAD(P)_OxRdtase_dom_sf"/>
</dbReference>
<dbReference type="PANTHER" id="PTHR43150">
    <property type="entry name" value="HYPERKINETIC, ISOFORM M"/>
    <property type="match status" value="1"/>
</dbReference>
<keyword evidence="7" id="KW-1185">Reference proteome</keyword>
<proteinExistence type="inferred from homology"/>
<sequence length="390" mass="43680">MAWAEPRKTGMQYRRLGNSGLHVSVLGLGGWLTYVQSGLILATIAQFPYADEIFVDLEDTLKMVRLSLISYNAPNLTRIEKTIACMKQAYDCGINFFDTAESYADGQSEIVMGQAIKKLGWKRNDIVVSTKLNWGGANGEVLVNNHGLSRKHIVEGLRSSLDRLNLEYVDIVYAHRPDRLTPMEETVRAFNHVIERGWAFYWGTSEWSADEIAEACGIARELRLIPPVVEQPQYNLLAREKVESEFQRLYSRFGLGLTVFSPIKMGLLSGKYNDSPDKPPAGSRFAESNDKFSNMVRNSMYGNDEWRQTIAKVIKLKPIAEQLGITQSQLALAWCLKNEHVSSVITGASNPQQIVENVKALQVLDKLTPEVMANIDAIVGKIELAPARQD</sequence>
<evidence type="ECO:0000256" key="2">
    <source>
        <dbReference type="ARBA" id="ARBA00022857"/>
    </source>
</evidence>
<dbReference type="SUPFAM" id="SSF51430">
    <property type="entry name" value="NAD(P)-linked oxidoreductase"/>
    <property type="match status" value="1"/>
</dbReference>
<keyword evidence="4" id="KW-0812">Transmembrane</keyword>
<keyword evidence="3" id="KW-0560">Oxidoreductase</keyword>
<dbReference type="EMBL" id="JAPZBS010000008">
    <property type="protein sequence ID" value="KAJ5364193.1"/>
    <property type="molecule type" value="Genomic_DNA"/>
</dbReference>
<evidence type="ECO:0000259" key="5">
    <source>
        <dbReference type="Pfam" id="PF00248"/>
    </source>
</evidence>
<evidence type="ECO:0000256" key="3">
    <source>
        <dbReference type="ARBA" id="ARBA00023002"/>
    </source>
</evidence>
<keyword evidence="2" id="KW-0521">NADP</keyword>
<dbReference type="Gene3D" id="3.20.20.100">
    <property type="entry name" value="NADP-dependent oxidoreductase domain"/>
    <property type="match status" value="1"/>
</dbReference>